<sequence length="301" mass="33362">MRRKIATTTSGSITTGNNAIFSVPDPPSGISVAAGALVFKTGMARKCASNKDDHSYLPPQSLPLLYFSLIIFPQLKNSRSTRYMFFIMETRTELLYHVLLTVINYHNDLSGAQRSTYVLGTRGSIESAKSSAYRVLNALRYTADDFAEYAVHSSHQGTWRYGQGVLVYARTPAGRAFFISVQATPNDDQFPVQYDGSILLPGGISSLQYILQTTIDYNNDRSGARQETQIEGTFLHKSEALAAARNLLDPLDFEDFETPEKMDGEWPYGDNVVVHAISESGLNIFITLQTASCIEETFHSL</sequence>
<comment type="caution">
    <text evidence="1">The sequence shown here is derived from an EMBL/GenBank/DDBJ whole genome shotgun (WGS) entry which is preliminary data.</text>
</comment>
<evidence type="ECO:0000313" key="1">
    <source>
        <dbReference type="EMBL" id="CAG2010548.1"/>
    </source>
</evidence>
<accession>A0A9N8RRL4</accession>
<evidence type="ECO:0000313" key="2">
    <source>
        <dbReference type="Proteomes" id="UP000746612"/>
    </source>
</evidence>
<dbReference type="Proteomes" id="UP000746612">
    <property type="component" value="Unassembled WGS sequence"/>
</dbReference>
<dbReference type="AlphaFoldDB" id="A0A9N8RRL4"/>
<dbReference type="EMBL" id="CAJPIJ010000220">
    <property type="protein sequence ID" value="CAG2010548.1"/>
    <property type="molecule type" value="Genomic_DNA"/>
</dbReference>
<reference evidence="1" key="1">
    <citation type="submission" date="2021-03" db="EMBL/GenBank/DDBJ databases">
        <authorList>
            <person name="Alouane T."/>
            <person name="Langin T."/>
            <person name="Bonhomme L."/>
        </authorList>
    </citation>
    <scope>NUCLEOTIDE SEQUENCE</scope>
    <source>
        <strain evidence="1">MDC_Fg202</strain>
    </source>
</reference>
<protein>
    <submittedName>
        <fullName evidence="1">Uncharacterized protein</fullName>
    </submittedName>
</protein>
<name>A0A9N8RRL4_GIBZA</name>
<proteinExistence type="predicted"/>
<gene>
    <name evidence="1" type="ORF">MDCFG202_LOCUS597952</name>
</gene>
<organism evidence="1 2">
    <name type="scientific">Gibberella zeae</name>
    <name type="common">Wheat head blight fungus</name>
    <name type="synonym">Fusarium graminearum</name>
    <dbReference type="NCBI Taxonomy" id="5518"/>
    <lineage>
        <taxon>Eukaryota</taxon>
        <taxon>Fungi</taxon>
        <taxon>Dikarya</taxon>
        <taxon>Ascomycota</taxon>
        <taxon>Pezizomycotina</taxon>
        <taxon>Sordariomycetes</taxon>
        <taxon>Hypocreomycetidae</taxon>
        <taxon>Hypocreales</taxon>
        <taxon>Nectriaceae</taxon>
        <taxon>Fusarium</taxon>
    </lineage>
</organism>